<evidence type="ECO:0000313" key="3">
    <source>
        <dbReference type="Proteomes" id="UP000005297"/>
    </source>
</evidence>
<accession>Q0F3F4</accession>
<keyword evidence="1" id="KW-0732">Signal</keyword>
<organism evidence="2 3">
    <name type="scientific">Mariprofundus ferrooxydans PV-1</name>
    <dbReference type="NCBI Taxonomy" id="314345"/>
    <lineage>
        <taxon>Bacteria</taxon>
        <taxon>Pseudomonadati</taxon>
        <taxon>Pseudomonadota</taxon>
        <taxon>Candidatius Mariprofundia</taxon>
        <taxon>Mariprofundales</taxon>
        <taxon>Mariprofundaceae</taxon>
        <taxon>Mariprofundus</taxon>
    </lineage>
</organism>
<protein>
    <recommendedName>
        <fullName evidence="4">Secreted protein</fullName>
    </recommendedName>
</protein>
<feature type="chain" id="PRO_5004171543" description="Secreted protein" evidence="1">
    <location>
        <begin position="21"/>
        <end position="84"/>
    </location>
</feature>
<evidence type="ECO:0000256" key="1">
    <source>
        <dbReference type="SAM" id="SignalP"/>
    </source>
</evidence>
<reference evidence="2 3" key="1">
    <citation type="submission" date="2006-09" db="EMBL/GenBank/DDBJ databases">
        <authorList>
            <person name="Emerson D."/>
            <person name="Ferriera S."/>
            <person name="Johnson J."/>
            <person name="Kravitz S."/>
            <person name="Halpern A."/>
            <person name="Remington K."/>
            <person name="Beeson K."/>
            <person name="Tran B."/>
            <person name="Rogers Y.-H."/>
            <person name="Friedman R."/>
            <person name="Venter J.C."/>
        </authorList>
    </citation>
    <scope>NUCLEOTIDE SEQUENCE [LARGE SCALE GENOMIC DNA]</scope>
    <source>
        <strain evidence="2 3">PV-1</strain>
    </source>
</reference>
<dbReference type="RefSeq" id="WP_009851133.1">
    <property type="nucleotide sequence ID" value="NZ_DS022295.1"/>
</dbReference>
<dbReference type="Proteomes" id="UP000005297">
    <property type="component" value="Unassembled WGS sequence"/>
</dbReference>
<name>Q0F3F4_9PROT</name>
<dbReference type="HOGENOM" id="CLU_2523609_0_0_0"/>
<evidence type="ECO:0000313" key="2">
    <source>
        <dbReference type="EMBL" id="EAU55987.1"/>
    </source>
</evidence>
<dbReference type="STRING" id="314344.AL013_04285"/>
<keyword evidence="3" id="KW-1185">Reference proteome</keyword>
<dbReference type="OrthoDB" id="9847730at2"/>
<feature type="signal peptide" evidence="1">
    <location>
        <begin position="1"/>
        <end position="20"/>
    </location>
</feature>
<dbReference type="AlphaFoldDB" id="Q0F3F4"/>
<gene>
    <name evidence="2" type="ORF">SPV1_04183</name>
</gene>
<proteinExistence type="predicted"/>
<dbReference type="EMBL" id="AATS01000001">
    <property type="protein sequence ID" value="EAU55987.1"/>
    <property type="molecule type" value="Genomic_DNA"/>
</dbReference>
<sequence>MKHLLLFMAMMLLASPAAEAVSEAQDIAATILLRGYDCGGRQVSQISKHTDSRGNQVIQATCPNGTRYQINISADGRVSVTPLR</sequence>
<dbReference type="InParanoid" id="Q0F3F4"/>
<comment type="caution">
    <text evidence="2">The sequence shown here is derived from an EMBL/GenBank/DDBJ whole genome shotgun (WGS) entry which is preliminary data.</text>
</comment>
<evidence type="ECO:0008006" key="4">
    <source>
        <dbReference type="Google" id="ProtNLM"/>
    </source>
</evidence>